<evidence type="ECO:0000259" key="4">
    <source>
        <dbReference type="PROSITE" id="PS51747"/>
    </source>
</evidence>
<dbReference type="Gene3D" id="3.40.140.10">
    <property type="entry name" value="Cytidine Deaminase, domain 2"/>
    <property type="match status" value="1"/>
</dbReference>
<dbReference type="CDD" id="cd01285">
    <property type="entry name" value="nucleoside_deaminase"/>
    <property type="match status" value="1"/>
</dbReference>
<keyword evidence="3" id="KW-0862">Zinc</keyword>
<reference evidence="5 6" key="1">
    <citation type="submission" date="2016-05" db="EMBL/GenBank/DDBJ databases">
        <title>Nuclear genome of Blastocystis sp. subtype 1 NandII.</title>
        <authorList>
            <person name="Gentekaki E."/>
            <person name="Curtis B."/>
            <person name="Stairs C."/>
            <person name="Eme L."/>
            <person name="Herman E."/>
            <person name="Klimes V."/>
            <person name="Arias M.C."/>
            <person name="Elias M."/>
            <person name="Hilliou F."/>
            <person name="Klute M."/>
            <person name="Malik S.-B."/>
            <person name="Pightling A."/>
            <person name="Rachubinski R."/>
            <person name="Salas D."/>
            <person name="Schlacht A."/>
            <person name="Suga H."/>
            <person name="Archibald J."/>
            <person name="Ball S.G."/>
            <person name="Clark G."/>
            <person name="Dacks J."/>
            <person name="Van Der Giezen M."/>
            <person name="Tsaousis A."/>
            <person name="Roger A."/>
        </authorList>
    </citation>
    <scope>NUCLEOTIDE SEQUENCE [LARGE SCALE GENOMIC DNA]</scope>
    <source>
        <strain evidence="6">ATCC 50177 / NandII</strain>
    </source>
</reference>
<dbReference type="InterPro" id="IPR016192">
    <property type="entry name" value="APOBEC/CMP_deaminase_Zn-bd"/>
</dbReference>
<dbReference type="EMBL" id="LXWW01000139">
    <property type="protein sequence ID" value="OAO15477.1"/>
    <property type="molecule type" value="Genomic_DNA"/>
</dbReference>
<keyword evidence="2" id="KW-0378">Hydrolase</keyword>
<dbReference type="SUPFAM" id="SSF53927">
    <property type="entry name" value="Cytidine deaminase-like"/>
    <property type="match status" value="1"/>
</dbReference>
<evidence type="ECO:0000256" key="2">
    <source>
        <dbReference type="ARBA" id="ARBA00022801"/>
    </source>
</evidence>
<evidence type="ECO:0000256" key="1">
    <source>
        <dbReference type="ARBA" id="ARBA00022723"/>
    </source>
</evidence>
<dbReference type="GO" id="GO:0008270">
    <property type="term" value="F:zinc ion binding"/>
    <property type="evidence" value="ECO:0007669"/>
    <property type="project" value="InterPro"/>
</dbReference>
<dbReference type="PANTHER" id="PTHR11079">
    <property type="entry name" value="CYTOSINE DEAMINASE FAMILY MEMBER"/>
    <property type="match status" value="1"/>
</dbReference>
<gene>
    <name evidence="5" type="ORF">AV274_2816</name>
</gene>
<evidence type="ECO:0000256" key="3">
    <source>
        <dbReference type="ARBA" id="ARBA00022833"/>
    </source>
</evidence>
<sequence>MEPINQDYVEMAFEEAEIAFGEKEVPIGCVFVKDGKIIAKGHNRTNHTGNATQHAEMVAISNVLYSNHNNVSVFKDCDLYVTIEPCIMCASALAQIGIRRVVFGASNDRFGGCGSVLSIHDQTEFDAGYHCYVVVRGVEKERSIELLQRFYNRENEKAPDEKRRRKA</sequence>
<name>A0A196SH38_BLAHN</name>
<dbReference type="GO" id="GO:0002100">
    <property type="term" value="P:tRNA wobble adenosine to inosine editing"/>
    <property type="evidence" value="ECO:0007669"/>
    <property type="project" value="InterPro"/>
</dbReference>
<dbReference type="GO" id="GO:0052717">
    <property type="term" value="F:tRNA-specific adenosine-34 deaminase activity"/>
    <property type="evidence" value="ECO:0007669"/>
    <property type="project" value="UniProtKB-EC"/>
</dbReference>
<dbReference type="Proteomes" id="UP000078348">
    <property type="component" value="Unassembled WGS sequence"/>
</dbReference>
<dbReference type="PANTHER" id="PTHR11079:SF149">
    <property type="entry name" value="TRNA-SPECIFIC ADENOSINE DEAMINASE 2"/>
    <property type="match status" value="1"/>
</dbReference>
<feature type="domain" description="CMP/dCMP-type deaminase" evidence="4">
    <location>
        <begin position="3"/>
        <end position="124"/>
    </location>
</feature>
<dbReference type="STRING" id="478820.A0A196SH38"/>
<evidence type="ECO:0000313" key="5">
    <source>
        <dbReference type="EMBL" id="OAO15477.1"/>
    </source>
</evidence>
<dbReference type="PROSITE" id="PS51747">
    <property type="entry name" value="CYT_DCMP_DEAMINASES_2"/>
    <property type="match status" value="1"/>
</dbReference>
<evidence type="ECO:0000313" key="6">
    <source>
        <dbReference type="Proteomes" id="UP000078348"/>
    </source>
</evidence>
<dbReference type="Pfam" id="PF00383">
    <property type="entry name" value="dCMP_cyt_deam_1"/>
    <property type="match status" value="1"/>
</dbReference>
<dbReference type="InterPro" id="IPR002125">
    <property type="entry name" value="CMP_dCMP_dom"/>
</dbReference>
<keyword evidence="6" id="KW-1185">Reference proteome</keyword>
<dbReference type="AlphaFoldDB" id="A0A196SH38"/>
<comment type="caution">
    <text evidence="5">The sequence shown here is derived from an EMBL/GenBank/DDBJ whole genome shotgun (WGS) entry which is preliminary data.</text>
</comment>
<proteinExistence type="predicted"/>
<organism evidence="5 6">
    <name type="scientific">Blastocystis sp. subtype 1 (strain ATCC 50177 / NandII)</name>
    <dbReference type="NCBI Taxonomy" id="478820"/>
    <lineage>
        <taxon>Eukaryota</taxon>
        <taxon>Sar</taxon>
        <taxon>Stramenopiles</taxon>
        <taxon>Bigyra</taxon>
        <taxon>Opalozoa</taxon>
        <taxon>Opalinata</taxon>
        <taxon>Blastocystidae</taxon>
        <taxon>Blastocystis</taxon>
    </lineage>
</organism>
<protein>
    <recommendedName>
        <fullName evidence="4">CMP/dCMP-type deaminase domain-containing protein</fullName>
    </recommendedName>
</protein>
<dbReference type="InterPro" id="IPR016193">
    <property type="entry name" value="Cytidine_deaminase-like"/>
</dbReference>
<dbReference type="OrthoDB" id="1701769at2759"/>
<accession>A0A196SH38</accession>
<dbReference type="PROSITE" id="PS00903">
    <property type="entry name" value="CYT_DCMP_DEAMINASES_1"/>
    <property type="match status" value="1"/>
</dbReference>
<keyword evidence="1" id="KW-0479">Metal-binding</keyword>